<protein>
    <submittedName>
        <fullName evidence="1">Uncharacterized protein</fullName>
    </submittedName>
</protein>
<dbReference type="EMBL" id="BARV01017454">
    <property type="protein sequence ID" value="GAI23535.1"/>
    <property type="molecule type" value="Genomic_DNA"/>
</dbReference>
<comment type="caution">
    <text evidence="1">The sequence shown here is derived from an EMBL/GenBank/DDBJ whole genome shotgun (WGS) entry which is preliminary data.</text>
</comment>
<accession>X1N9N5</accession>
<proteinExistence type="predicted"/>
<organism evidence="1">
    <name type="scientific">marine sediment metagenome</name>
    <dbReference type="NCBI Taxonomy" id="412755"/>
    <lineage>
        <taxon>unclassified sequences</taxon>
        <taxon>metagenomes</taxon>
        <taxon>ecological metagenomes</taxon>
    </lineage>
</organism>
<reference evidence="1" key="1">
    <citation type="journal article" date="2014" name="Front. Microbiol.">
        <title>High frequency of phylogenetically diverse reductive dehalogenase-homologous genes in deep subseafloor sedimentary metagenomes.</title>
        <authorList>
            <person name="Kawai M."/>
            <person name="Futagami T."/>
            <person name="Toyoda A."/>
            <person name="Takaki Y."/>
            <person name="Nishi S."/>
            <person name="Hori S."/>
            <person name="Arai W."/>
            <person name="Tsubouchi T."/>
            <person name="Morono Y."/>
            <person name="Uchiyama I."/>
            <person name="Ito T."/>
            <person name="Fujiyama A."/>
            <person name="Inagaki F."/>
            <person name="Takami H."/>
        </authorList>
    </citation>
    <scope>NUCLEOTIDE SEQUENCE</scope>
    <source>
        <strain evidence="1">Expedition CK06-06</strain>
    </source>
</reference>
<dbReference type="AlphaFoldDB" id="X1N9N5"/>
<sequence length="142" mass="16113">KFDIEIGQQQRCIQLKEYPIVSIAGLTDASLVLTEDDYLIYPETGQVCLDEFYFSKGLQSVEISYRAGYSPGCIPPKLAAACKEEVYRRFGGGDPGAGDISYEKIGDYAYRKSTYTDTAKWRTYGFSPRVRRILDYFRDSPI</sequence>
<name>X1N9N5_9ZZZZ</name>
<evidence type="ECO:0000313" key="1">
    <source>
        <dbReference type="EMBL" id="GAI23535.1"/>
    </source>
</evidence>
<gene>
    <name evidence="1" type="ORF">S06H3_29745</name>
</gene>
<feature type="non-terminal residue" evidence="1">
    <location>
        <position position="1"/>
    </location>
</feature>